<dbReference type="SUPFAM" id="SSF56219">
    <property type="entry name" value="DNase I-like"/>
    <property type="match status" value="1"/>
</dbReference>
<evidence type="ECO:0000313" key="1">
    <source>
        <dbReference type="EMBL" id="JAS39612.1"/>
    </source>
</evidence>
<gene>
    <name evidence="1" type="ORF">g.50669</name>
</gene>
<evidence type="ECO:0008006" key="2">
    <source>
        <dbReference type="Google" id="ProtNLM"/>
    </source>
</evidence>
<feature type="non-terminal residue" evidence="1">
    <location>
        <position position="127"/>
    </location>
</feature>
<dbReference type="Gene3D" id="3.60.10.10">
    <property type="entry name" value="Endonuclease/exonuclease/phosphatase"/>
    <property type="match status" value="1"/>
</dbReference>
<accession>A0A1B6ENV5</accession>
<dbReference type="AlphaFoldDB" id="A0A1B6ENV5"/>
<sequence>LTLGDFNLNLKNKKCGNVNAYQNLMATNGFLSCIDKYTREEIVQGRLVKSLIDHIYWRGDKVRAKSAVIRVKISDHYPCLLNVQVEHQLKNDNQSVCVEHKINNRVLKYNLSQVDWNILNKDYLSAN</sequence>
<reference evidence="1" key="1">
    <citation type="submission" date="2015-11" db="EMBL/GenBank/DDBJ databases">
        <title>De novo transcriptome assembly of four potential Pierce s Disease insect vectors from Arizona vineyards.</title>
        <authorList>
            <person name="Tassone E.E."/>
        </authorList>
    </citation>
    <scope>NUCLEOTIDE SEQUENCE</scope>
</reference>
<name>A0A1B6ENV5_9HEMI</name>
<dbReference type="InterPro" id="IPR036691">
    <property type="entry name" value="Endo/exonu/phosph_ase_sf"/>
</dbReference>
<protein>
    <recommendedName>
        <fullName evidence="2">Endonuclease/exonuclease/phosphatase domain-containing protein</fullName>
    </recommendedName>
</protein>
<organism evidence="1">
    <name type="scientific">Cuerna arida</name>
    <dbReference type="NCBI Taxonomy" id="1464854"/>
    <lineage>
        <taxon>Eukaryota</taxon>
        <taxon>Metazoa</taxon>
        <taxon>Ecdysozoa</taxon>
        <taxon>Arthropoda</taxon>
        <taxon>Hexapoda</taxon>
        <taxon>Insecta</taxon>
        <taxon>Pterygota</taxon>
        <taxon>Neoptera</taxon>
        <taxon>Paraneoptera</taxon>
        <taxon>Hemiptera</taxon>
        <taxon>Auchenorrhyncha</taxon>
        <taxon>Membracoidea</taxon>
        <taxon>Cicadellidae</taxon>
        <taxon>Cicadellinae</taxon>
        <taxon>Proconiini</taxon>
        <taxon>Cuerna</taxon>
    </lineage>
</organism>
<proteinExistence type="predicted"/>
<dbReference type="EMBL" id="GECZ01030157">
    <property type="protein sequence ID" value="JAS39612.1"/>
    <property type="molecule type" value="Transcribed_RNA"/>
</dbReference>
<feature type="non-terminal residue" evidence="1">
    <location>
        <position position="1"/>
    </location>
</feature>